<evidence type="ECO:0000256" key="1">
    <source>
        <dbReference type="SAM" id="Phobius"/>
    </source>
</evidence>
<keyword evidence="1" id="KW-0472">Membrane</keyword>
<protein>
    <submittedName>
        <fullName evidence="2">Uncharacterized protein</fullName>
    </submittedName>
</protein>
<dbReference type="AlphaFoldDB" id="A0A6C0BBY9"/>
<dbReference type="EMBL" id="MN739115">
    <property type="protein sequence ID" value="QHS89626.1"/>
    <property type="molecule type" value="Genomic_DNA"/>
</dbReference>
<sequence>MCDFLNDYYDEPFSVKSCSPNGEYYKYSKPQKPQFQGPRNLMVSGGKKTNELDRYNIIHSIQPQPIVIGDKIQIDRHDVLVALLFIIIIIIVKLLISMYKINTRLEMYYMNRPVPRSMPMQQTQQQTQQQTPIELTQDQKIEQGIQSVDSPIFS</sequence>
<reference evidence="2" key="1">
    <citation type="journal article" date="2020" name="Nature">
        <title>Giant virus diversity and host interactions through global metagenomics.</title>
        <authorList>
            <person name="Schulz F."/>
            <person name="Roux S."/>
            <person name="Paez-Espino D."/>
            <person name="Jungbluth S."/>
            <person name="Walsh D.A."/>
            <person name="Denef V.J."/>
            <person name="McMahon K.D."/>
            <person name="Konstantinidis K.T."/>
            <person name="Eloe-Fadrosh E.A."/>
            <person name="Kyrpides N.C."/>
            <person name="Woyke T."/>
        </authorList>
    </citation>
    <scope>NUCLEOTIDE SEQUENCE</scope>
    <source>
        <strain evidence="2">GVMAG-M-3300010160-26</strain>
    </source>
</reference>
<evidence type="ECO:0000313" key="2">
    <source>
        <dbReference type="EMBL" id="QHS89626.1"/>
    </source>
</evidence>
<organism evidence="2">
    <name type="scientific">viral metagenome</name>
    <dbReference type="NCBI Taxonomy" id="1070528"/>
    <lineage>
        <taxon>unclassified sequences</taxon>
        <taxon>metagenomes</taxon>
        <taxon>organismal metagenomes</taxon>
    </lineage>
</organism>
<feature type="transmembrane region" description="Helical" evidence="1">
    <location>
        <begin position="79"/>
        <end position="99"/>
    </location>
</feature>
<name>A0A6C0BBY9_9ZZZZ</name>
<keyword evidence="1" id="KW-0812">Transmembrane</keyword>
<keyword evidence="1" id="KW-1133">Transmembrane helix</keyword>
<accession>A0A6C0BBY9</accession>
<proteinExistence type="predicted"/>